<reference evidence="2" key="1">
    <citation type="submission" date="2017-03" db="EMBL/GenBank/DDBJ databases">
        <authorList>
            <person name="Sharma R."/>
            <person name="Thines M."/>
        </authorList>
    </citation>
    <scope>NUCLEOTIDE SEQUENCE [LARGE SCALE GENOMIC DNA]</scope>
</reference>
<keyword evidence="2" id="KW-1185">Reference proteome</keyword>
<dbReference type="EMBL" id="FWEW01001552">
    <property type="protein sequence ID" value="SLM37311.1"/>
    <property type="molecule type" value="Genomic_DNA"/>
</dbReference>
<dbReference type="Pfam" id="PF11917">
    <property type="entry name" value="DUF3435"/>
    <property type="match status" value="1"/>
</dbReference>
<evidence type="ECO:0000313" key="1">
    <source>
        <dbReference type="EMBL" id="SLM37311.1"/>
    </source>
</evidence>
<dbReference type="AlphaFoldDB" id="A0A1W5D2N3"/>
<dbReference type="PANTHER" id="PTHR37535">
    <property type="entry name" value="FLUG DOMAIN PROTEIN"/>
    <property type="match status" value="1"/>
</dbReference>
<evidence type="ECO:0000313" key="2">
    <source>
        <dbReference type="Proteomes" id="UP000192927"/>
    </source>
</evidence>
<organism evidence="1 2">
    <name type="scientific">Lasallia pustulata</name>
    <dbReference type="NCBI Taxonomy" id="136370"/>
    <lineage>
        <taxon>Eukaryota</taxon>
        <taxon>Fungi</taxon>
        <taxon>Dikarya</taxon>
        <taxon>Ascomycota</taxon>
        <taxon>Pezizomycotina</taxon>
        <taxon>Lecanoromycetes</taxon>
        <taxon>OSLEUM clade</taxon>
        <taxon>Umbilicariomycetidae</taxon>
        <taxon>Umbilicariales</taxon>
        <taxon>Umbilicariaceae</taxon>
        <taxon>Lasallia</taxon>
    </lineage>
</organism>
<dbReference type="PANTHER" id="PTHR37535:SF3">
    <property type="entry name" value="FLUG DOMAIN-CONTAINING PROTEIN"/>
    <property type="match status" value="1"/>
</dbReference>
<dbReference type="Proteomes" id="UP000192927">
    <property type="component" value="Unassembled WGS sequence"/>
</dbReference>
<name>A0A1W5D2N3_9LECA</name>
<protein>
    <submittedName>
        <fullName evidence="1">Uncharacterized protein</fullName>
    </submittedName>
</protein>
<sequence length="450" mass="50036">MHALDKADRDFDPRERRDIRNYINLLIDEYGLRTTPKKKPVIGLDDLYLLLYTHWVLDDSTFKDERQRVQVATGLLMAAFFGCRPCSLFDTRVKIEEPDGLDVPTDDTAVASAQGVSRAANDIQMDESNNLKSTVMAIVDIDSDSDSGSFYNCDEDCDTDDDCNSGHEITRSFLYGHFTISIVANPTPGKPNLVFMKATLLHTEGEDNNPRIKTLVIGGGDDDPLFSLLDHVISLAFDEDAFEGTSAKNVENTIWVNVPPGRKSLTLKWKRRVLDLPVFREPLRGGGKAGISPTKPLLARTWIRYLKQLGQTAGFEHSFTQYGLRRGLLNVVNNSAPASVRDQIFENKQGAVGYYLDQEIRFNTESCYLGKPSNEVVKKMARLASLTADANAPRELSSEQNAKSIQNPQVIQLGQRNKALTAQDHAAGYKTICDAEGTSLSKERKRSKPG</sequence>
<proteinExistence type="predicted"/>
<accession>A0A1W5D2N3</accession>
<dbReference type="InterPro" id="IPR021842">
    <property type="entry name" value="DUF3435"/>
</dbReference>